<dbReference type="InterPro" id="IPR036322">
    <property type="entry name" value="WD40_repeat_dom_sf"/>
</dbReference>
<dbReference type="GO" id="GO:1990757">
    <property type="term" value="F:ubiquitin ligase activator activity"/>
    <property type="evidence" value="ECO:0007669"/>
    <property type="project" value="TreeGrafter"/>
</dbReference>
<evidence type="ECO:0000256" key="3">
    <source>
        <dbReference type="PROSITE-ProRule" id="PRU00221"/>
    </source>
</evidence>
<dbReference type="GO" id="GO:0005680">
    <property type="term" value="C:anaphase-promoting complex"/>
    <property type="evidence" value="ECO:0007669"/>
    <property type="project" value="TreeGrafter"/>
</dbReference>
<dbReference type="RefSeq" id="XP_030762796.1">
    <property type="nucleotide sequence ID" value="XM_030906936.1"/>
</dbReference>
<accession>A0A6J2YHP9</accession>
<reference evidence="5" key="1">
    <citation type="submission" date="2025-08" db="UniProtKB">
        <authorList>
            <consortium name="RefSeq"/>
        </authorList>
    </citation>
    <scope>IDENTIFICATION</scope>
    <source>
        <tissue evidence="5">Gonads</tissue>
    </source>
</reference>
<dbReference type="InParanoid" id="A0A6J2YHP9"/>
<dbReference type="SMART" id="SM00320">
    <property type="entry name" value="WD40"/>
    <property type="match status" value="3"/>
</dbReference>
<dbReference type="AlphaFoldDB" id="A0A6J2YHP9"/>
<dbReference type="InterPro" id="IPR001680">
    <property type="entry name" value="WD40_rpt"/>
</dbReference>
<dbReference type="GO" id="GO:1905786">
    <property type="term" value="P:positive regulation of anaphase-promoting complex-dependent catabolic process"/>
    <property type="evidence" value="ECO:0007669"/>
    <property type="project" value="TreeGrafter"/>
</dbReference>
<sequence length="453" mass="51934">MSTYRNKYTVDRYIPNRAYINSEFAQYNYLARSNECLSSTLIEQRLLNEPFINTAKYANVVTNYRKQLQHALFETPHSSKKKSHKIIPERDTWPVVARKKPLIERPVTILDMPDISTTIYHHVIDWGKHGRLATIFHEEVHLWPSLDNQPTKTDTGGTILECVKWNRSGTKFAVSRTISGLSIMDGETLKLVASYPCKCPMECHITSIAWTEKDNVIAGCSRGCISIISKNSPTVVYCRPNILRDEIIDIKLSCNDNYLVLRGMKGTCAIFKMPVEEAKDPWLTFNKNRGFIKTTAWHPWKESILVVGDLQNSITIWNVNSEKLIDRANPRPLFKEPYTLDCLTFNPLSAELLVSFYCEDADQDSSLGYNFLSIFSNIQTIVDEVKFHNARVPFALWDGTGTKLATASADENLAIWNFYGDQSSEFQSLRPKKKEKSIFDIFESEKKFKISLR</sequence>
<protein>
    <submittedName>
        <fullName evidence="5">Protein cortex-like</fullName>
    </submittedName>
</protein>
<keyword evidence="2" id="KW-0677">Repeat</keyword>
<dbReference type="PANTHER" id="PTHR19918:SF52">
    <property type="entry name" value="PROTEIN CORTEX"/>
    <property type="match status" value="1"/>
</dbReference>
<dbReference type="GeneID" id="115887484"/>
<dbReference type="Proteomes" id="UP000504635">
    <property type="component" value="Unplaced"/>
</dbReference>
<evidence type="ECO:0000313" key="5">
    <source>
        <dbReference type="RefSeq" id="XP_030762796.1"/>
    </source>
</evidence>
<evidence type="ECO:0000256" key="1">
    <source>
        <dbReference type="ARBA" id="ARBA00022574"/>
    </source>
</evidence>
<keyword evidence="4" id="KW-1185">Reference proteome</keyword>
<dbReference type="OrthoDB" id="10263272at2759"/>
<dbReference type="Gene3D" id="2.130.10.10">
    <property type="entry name" value="YVTN repeat-like/Quinoprotein amine dehydrogenase"/>
    <property type="match status" value="1"/>
</dbReference>
<dbReference type="SUPFAM" id="SSF50978">
    <property type="entry name" value="WD40 repeat-like"/>
    <property type="match status" value="1"/>
</dbReference>
<keyword evidence="1 3" id="KW-0853">WD repeat</keyword>
<dbReference type="PROSITE" id="PS50082">
    <property type="entry name" value="WD_REPEATS_2"/>
    <property type="match status" value="1"/>
</dbReference>
<dbReference type="PANTHER" id="PTHR19918">
    <property type="entry name" value="CELL DIVISION CYCLE 20 CDC20 FIZZY -RELATED"/>
    <property type="match status" value="1"/>
</dbReference>
<evidence type="ECO:0000256" key="2">
    <source>
        <dbReference type="ARBA" id="ARBA00022737"/>
    </source>
</evidence>
<organism evidence="4 5">
    <name type="scientific">Sitophilus oryzae</name>
    <name type="common">Rice weevil</name>
    <name type="synonym">Curculio oryzae</name>
    <dbReference type="NCBI Taxonomy" id="7048"/>
    <lineage>
        <taxon>Eukaryota</taxon>
        <taxon>Metazoa</taxon>
        <taxon>Ecdysozoa</taxon>
        <taxon>Arthropoda</taxon>
        <taxon>Hexapoda</taxon>
        <taxon>Insecta</taxon>
        <taxon>Pterygota</taxon>
        <taxon>Neoptera</taxon>
        <taxon>Endopterygota</taxon>
        <taxon>Coleoptera</taxon>
        <taxon>Polyphaga</taxon>
        <taxon>Cucujiformia</taxon>
        <taxon>Curculionidae</taxon>
        <taxon>Dryophthorinae</taxon>
        <taxon>Sitophilus</taxon>
    </lineage>
</organism>
<dbReference type="KEGG" id="soy:115887484"/>
<dbReference type="GO" id="GO:0031145">
    <property type="term" value="P:anaphase-promoting complex-dependent catabolic process"/>
    <property type="evidence" value="ECO:0007669"/>
    <property type="project" value="TreeGrafter"/>
</dbReference>
<feature type="repeat" description="WD" evidence="3">
    <location>
        <begin position="385"/>
        <end position="417"/>
    </location>
</feature>
<dbReference type="GO" id="GO:0010997">
    <property type="term" value="F:anaphase-promoting complex binding"/>
    <property type="evidence" value="ECO:0007669"/>
    <property type="project" value="InterPro"/>
</dbReference>
<evidence type="ECO:0000313" key="4">
    <source>
        <dbReference type="Proteomes" id="UP000504635"/>
    </source>
</evidence>
<proteinExistence type="predicted"/>
<name>A0A6J2YHP9_SITOR</name>
<gene>
    <name evidence="5" type="primary">LOC115887484</name>
</gene>
<dbReference type="InterPro" id="IPR015943">
    <property type="entry name" value="WD40/YVTN_repeat-like_dom_sf"/>
</dbReference>
<dbReference type="FunCoup" id="A0A6J2YHP9">
    <property type="interactions" value="49"/>
</dbReference>
<dbReference type="InterPro" id="IPR033010">
    <property type="entry name" value="Cdc20/Fizzy"/>
</dbReference>